<accession>B8HNF1</accession>
<protein>
    <recommendedName>
        <fullName evidence="2">Uma2 family endonuclease</fullName>
    </recommendedName>
</protein>
<dbReference type="STRING" id="395961.Cyan7425_4980"/>
<dbReference type="AlphaFoldDB" id="B8HNF1"/>
<dbReference type="HOGENOM" id="CLU_3355728_0_0_3"/>
<sequence length="36" mass="4079">MTGVIQVPVFTLQEFLQLPETKPASEFMDGRVELIN</sequence>
<dbReference type="KEGG" id="cyn:Cyan7425_4980"/>
<organism evidence="1">
    <name type="scientific">Cyanothece sp. (strain PCC 7425 / ATCC 29141)</name>
    <dbReference type="NCBI Taxonomy" id="395961"/>
    <lineage>
        <taxon>Bacteria</taxon>
        <taxon>Bacillati</taxon>
        <taxon>Cyanobacteriota</taxon>
        <taxon>Cyanophyceae</taxon>
        <taxon>Gomontiellales</taxon>
        <taxon>Cyanothecaceae</taxon>
        <taxon>Cyanothece</taxon>
    </lineage>
</organism>
<dbReference type="EMBL" id="CP001344">
    <property type="protein sequence ID" value="ACL47278.1"/>
    <property type="molecule type" value="Genomic_DNA"/>
</dbReference>
<reference evidence="1" key="1">
    <citation type="submission" date="2009-01" db="EMBL/GenBank/DDBJ databases">
        <title>Complete sequence of chromosome Cyanothece sp. PCC 7425.</title>
        <authorList>
            <consortium name="US DOE Joint Genome Institute"/>
            <person name="Lucas S."/>
            <person name="Copeland A."/>
            <person name="Lapidus A."/>
            <person name="Glavina del Rio T."/>
            <person name="Dalin E."/>
            <person name="Tice H."/>
            <person name="Bruce D."/>
            <person name="Goodwin L."/>
            <person name="Pitluck S."/>
            <person name="Sims D."/>
            <person name="Meineke L."/>
            <person name="Brettin T."/>
            <person name="Detter J.C."/>
            <person name="Han C."/>
            <person name="Larimer F."/>
            <person name="Land M."/>
            <person name="Hauser L."/>
            <person name="Kyrpides N."/>
            <person name="Ovchinnikova G."/>
            <person name="Liberton M."/>
            <person name="Stoeckel J."/>
            <person name="Banerjee A."/>
            <person name="Singh A."/>
            <person name="Page L."/>
            <person name="Sato H."/>
            <person name="Zhao L."/>
            <person name="Sherman L."/>
            <person name="Pakrasi H."/>
            <person name="Richardson P."/>
        </authorList>
    </citation>
    <scope>NUCLEOTIDE SEQUENCE</scope>
    <source>
        <strain evidence="1">PCC 7425</strain>
    </source>
</reference>
<name>B8HNF1_CYAP4</name>
<gene>
    <name evidence="1" type="ordered locus">Cyan7425_4980</name>
</gene>
<proteinExistence type="predicted"/>
<evidence type="ECO:0000313" key="1">
    <source>
        <dbReference type="EMBL" id="ACL47278.1"/>
    </source>
</evidence>
<evidence type="ECO:0008006" key="2">
    <source>
        <dbReference type="Google" id="ProtNLM"/>
    </source>
</evidence>